<dbReference type="GeneID" id="22575242"/>
<proteinExistence type="predicted"/>
<dbReference type="eggNOG" id="ENOG502S18B">
    <property type="taxonomic scope" value="Eukaryota"/>
</dbReference>
<reference evidence="2 3" key="1">
    <citation type="journal article" date="2015" name="Sci. Rep.">
        <title>The genome of Leishmania panamensis: insights into genomics of the L. (Viannia) subgenus.</title>
        <authorList>
            <person name="Llanes A."/>
            <person name="Restrepo C.M."/>
            <person name="Vecchio G.D."/>
            <person name="Anguizola F.J."/>
            <person name="Lleonart R."/>
        </authorList>
    </citation>
    <scope>NUCLEOTIDE SEQUENCE [LARGE SCALE GENOMIC DNA]</scope>
    <source>
        <strain evidence="2 3">MHOM/PA/94/PSC-1</strain>
    </source>
</reference>
<accession>A0A088RTA7</accession>
<feature type="compositionally biased region" description="Basic and acidic residues" evidence="1">
    <location>
        <begin position="241"/>
        <end position="278"/>
    </location>
</feature>
<dbReference type="RefSeq" id="XP_010699196.1">
    <property type="nucleotide sequence ID" value="XM_010700894.1"/>
</dbReference>
<protein>
    <submittedName>
        <fullName evidence="2">Uncharacterized protein</fullName>
    </submittedName>
</protein>
<organism evidence="2 3">
    <name type="scientific">Leishmania panamensis</name>
    <dbReference type="NCBI Taxonomy" id="5679"/>
    <lineage>
        <taxon>Eukaryota</taxon>
        <taxon>Discoba</taxon>
        <taxon>Euglenozoa</taxon>
        <taxon>Kinetoplastea</taxon>
        <taxon>Metakinetoplastina</taxon>
        <taxon>Trypanosomatida</taxon>
        <taxon>Trypanosomatidae</taxon>
        <taxon>Leishmaniinae</taxon>
        <taxon>Leishmania</taxon>
        <taxon>Leishmania guyanensis species complex</taxon>
    </lineage>
</organism>
<dbReference type="EMBL" id="CP009392">
    <property type="protein sequence ID" value="AIN98489.1"/>
    <property type="molecule type" value="Genomic_DNA"/>
</dbReference>
<name>A0A088RTA7_LEIPA</name>
<feature type="compositionally biased region" description="Basic residues" evidence="1">
    <location>
        <begin position="22"/>
        <end position="34"/>
    </location>
</feature>
<dbReference type="Proteomes" id="UP000063063">
    <property type="component" value="Chromosome 23"/>
</dbReference>
<dbReference type="VEuPathDB" id="TriTrypDB:LPMP_230380"/>
<dbReference type="VEuPathDB" id="TriTrypDB:LPAL13_230009100"/>
<gene>
    <name evidence="2" type="ORF">LPMP_230380</name>
</gene>
<dbReference type="KEGG" id="lpan:LPMP_230380"/>
<sequence>MRSKGVAATSNGDVTAEEARFGKKSHRGRRRAGRRASGADNNSEGCENTETPVEEYHYKHPKQRVLTIALFMWERVATFCIPSQVAELERVSRDVARHLTDSNTGTRLMQRYWNAQWSRMVWKEEELTDEKRYLTPTMLKHSEGKQSWKKLFVQEYPIYLQRVHQGSGVCNNAVNEAKVLFHREVLNTVKTAAELKRLELTEEEARVKEQRKRGVDVEFEEAPNTAPSPSSLDGPHGAPAAKKEREKREKGRPRAVEKAPHESYTRSDYKADYRTGDRRGKHKKGGTGRWSNFDNFGDYDY</sequence>
<feature type="region of interest" description="Disordered" evidence="1">
    <location>
        <begin position="1"/>
        <end position="49"/>
    </location>
</feature>
<feature type="region of interest" description="Disordered" evidence="1">
    <location>
        <begin position="204"/>
        <end position="301"/>
    </location>
</feature>
<evidence type="ECO:0000313" key="3">
    <source>
        <dbReference type="Proteomes" id="UP000063063"/>
    </source>
</evidence>
<dbReference type="AlphaFoldDB" id="A0A088RTA7"/>
<keyword evidence="3" id="KW-1185">Reference proteome</keyword>
<feature type="compositionally biased region" description="Basic and acidic residues" evidence="1">
    <location>
        <begin position="204"/>
        <end position="216"/>
    </location>
</feature>
<dbReference type="OrthoDB" id="277978at2759"/>
<evidence type="ECO:0000256" key="1">
    <source>
        <dbReference type="SAM" id="MobiDB-lite"/>
    </source>
</evidence>
<feature type="compositionally biased region" description="Polar residues" evidence="1">
    <location>
        <begin position="40"/>
        <end position="49"/>
    </location>
</feature>
<evidence type="ECO:0000313" key="2">
    <source>
        <dbReference type="EMBL" id="AIN98489.1"/>
    </source>
</evidence>